<reference evidence="1 2" key="1">
    <citation type="submission" date="2016-11" db="EMBL/GenBank/DDBJ databases">
        <title>Sphingorhabdus sp. LPB0140, isolated from marine environment.</title>
        <authorList>
            <person name="Kim E."/>
            <person name="Yi H."/>
        </authorList>
    </citation>
    <scope>NUCLEOTIDE SEQUENCE [LARGE SCALE GENOMIC DNA]</scope>
    <source>
        <strain evidence="1 2">LPB0140</strain>
    </source>
</reference>
<keyword evidence="2" id="KW-1185">Reference proteome</keyword>
<dbReference type="Proteomes" id="UP000242561">
    <property type="component" value="Chromosome"/>
</dbReference>
<sequence length="90" mass="10435">MPSATYYARVQDGEETVVISFYKEQPGGWKLNLEDESGAYISNGDRWVETLDDLVLQIANFTQDEIVWREENRDDPISFYNAAKRCIVPR</sequence>
<evidence type="ECO:0000313" key="2">
    <source>
        <dbReference type="Proteomes" id="UP000242561"/>
    </source>
</evidence>
<dbReference type="KEGG" id="sphl:LPB140_00190"/>
<accession>A0A1L3J8T2</accession>
<proteinExistence type="predicted"/>
<name>A0A1L3J8T2_9SPHN</name>
<evidence type="ECO:0000313" key="1">
    <source>
        <dbReference type="EMBL" id="APG61520.1"/>
    </source>
</evidence>
<dbReference type="STRING" id="1913578.LPB140_00190"/>
<organism evidence="1 2">
    <name type="scientific">Sphingorhabdus lutea</name>
    <dbReference type="NCBI Taxonomy" id="1913578"/>
    <lineage>
        <taxon>Bacteria</taxon>
        <taxon>Pseudomonadati</taxon>
        <taxon>Pseudomonadota</taxon>
        <taxon>Alphaproteobacteria</taxon>
        <taxon>Sphingomonadales</taxon>
        <taxon>Sphingomonadaceae</taxon>
        <taxon>Sphingorhabdus</taxon>
    </lineage>
</organism>
<dbReference type="AlphaFoldDB" id="A0A1L3J8T2"/>
<protein>
    <submittedName>
        <fullName evidence="1">Uncharacterized protein</fullName>
    </submittedName>
</protein>
<dbReference type="EMBL" id="CP018154">
    <property type="protein sequence ID" value="APG61520.1"/>
    <property type="molecule type" value="Genomic_DNA"/>
</dbReference>
<gene>
    <name evidence="1" type="ORF">LPB140_00190</name>
</gene>